<dbReference type="Proteomes" id="UP001431209">
    <property type="component" value="Unassembled WGS sequence"/>
</dbReference>
<keyword evidence="3" id="KW-1185">Reference proteome</keyword>
<dbReference type="Pfam" id="PF00561">
    <property type="entry name" value="Abhydrolase_1"/>
    <property type="match status" value="1"/>
</dbReference>
<organism evidence="2 3">
    <name type="scientific">Acrasis kona</name>
    <dbReference type="NCBI Taxonomy" id="1008807"/>
    <lineage>
        <taxon>Eukaryota</taxon>
        <taxon>Discoba</taxon>
        <taxon>Heterolobosea</taxon>
        <taxon>Tetramitia</taxon>
        <taxon>Eutetramitia</taxon>
        <taxon>Acrasidae</taxon>
        <taxon>Acrasis</taxon>
    </lineage>
</organism>
<dbReference type="SUPFAM" id="SSF53474">
    <property type="entry name" value="alpha/beta-Hydrolases"/>
    <property type="match status" value="1"/>
</dbReference>
<comment type="caution">
    <text evidence="2">The sequence shown here is derived from an EMBL/GenBank/DDBJ whole genome shotgun (WGS) entry which is preliminary data.</text>
</comment>
<name>A0AAW2Z694_9EUKA</name>
<gene>
    <name evidence="2" type="ORF">AKO1_003671</name>
</gene>
<evidence type="ECO:0000259" key="1">
    <source>
        <dbReference type="Pfam" id="PF00561"/>
    </source>
</evidence>
<feature type="domain" description="AB hydrolase-1" evidence="1">
    <location>
        <begin position="4"/>
        <end position="221"/>
    </location>
</feature>
<accession>A0AAW2Z694</accession>
<keyword evidence="2" id="KW-0378">Hydrolase</keyword>
<evidence type="ECO:0000313" key="2">
    <source>
        <dbReference type="EMBL" id="KAL0484752.1"/>
    </source>
</evidence>
<dbReference type="InterPro" id="IPR000073">
    <property type="entry name" value="AB_hydrolase_1"/>
</dbReference>
<reference evidence="2 3" key="1">
    <citation type="submission" date="2024-03" db="EMBL/GenBank/DDBJ databases">
        <title>The Acrasis kona genome and developmental transcriptomes reveal deep origins of eukaryotic multicellular pathways.</title>
        <authorList>
            <person name="Sheikh S."/>
            <person name="Fu C.-J."/>
            <person name="Brown M.W."/>
            <person name="Baldauf S.L."/>
        </authorList>
    </citation>
    <scope>NUCLEOTIDE SEQUENCE [LARGE SCALE GENOMIC DNA]</scope>
    <source>
        <strain evidence="2 3">ATCC MYA-3509</strain>
    </source>
</reference>
<dbReference type="PANTHER" id="PTHR43689:SF8">
    <property type="entry name" value="ALPHA_BETA-HYDROLASES SUPERFAMILY PROTEIN"/>
    <property type="match status" value="1"/>
</dbReference>
<dbReference type="GO" id="GO:0016787">
    <property type="term" value="F:hydrolase activity"/>
    <property type="evidence" value="ECO:0007669"/>
    <property type="project" value="UniProtKB-KW"/>
</dbReference>
<dbReference type="PANTHER" id="PTHR43689">
    <property type="entry name" value="HYDROLASE"/>
    <property type="match status" value="1"/>
</dbReference>
<dbReference type="AlphaFoldDB" id="A0AAW2Z694"/>
<evidence type="ECO:0000313" key="3">
    <source>
        <dbReference type="Proteomes" id="UP001431209"/>
    </source>
</evidence>
<sequence length="244" mass="28137">MSLFSEDFDCLAYDRLGFGNSIAEDEPIMNAFPSDYYGYCVFELARLVDDLKLENVILVGHSDGATISLIAASGIKSNMSSNTSEQNEAADFLKSRVVAVVAESPHMWYDDTILKKGFETFINNVQSTERFWSSTMKEHQNNKMLSEKIVQRWQNMWLKNSNIHKYDDRQCLDHIKCPSLLIHGLKDPFFTEEHTKYIYNRLSKHSPSQYKLIEDAAHTPHRESKVLYNNAVLSFLKNVRPLLK</sequence>
<dbReference type="InterPro" id="IPR029058">
    <property type="entry name" value="AB_hydrolase_fold"/>
</dbReference>
<dbReference type="EMBL" id="JAOPGA020001068">
    <property type="protein sequence ID" value="KAL0484752.1"/>
    <property type="molecule type" value="Genomic_DNA"/>
</dbReference>
<proteinExistence type="predicted"/>
<protein>
    <submittedName>
        <fullName evidence="2">Valacyclovir hydrolase</fullName>
    </submittedName>
</protein>
<dbReference type="Gene3D" id="3.40.50.1820">
    <property type="entry name" value="alpha/beta hydrolase"/>
    <property type="match status" value="1"/>
</dbReference>